<dbReference type="Proteomes" id="UP000054538">
    <property type="component" value="Unassembled WGS sequence"/>
</dbReference>
<dbReference type="HOGENOM" id="CLU_126337_2_1_1"/>
<name>A0A0D0DY01_9AGAM</name>
<feature type="non-terminal residue" evidence="1">
    <location>
        <position position="86"/>
    </location>
</feature>
<gene>
    <name evidence="1" type="ORF">PAXRUDRAFT_108785</name>
</gene>
<sequence length="86" mass="9924">QCRWTSHWSPCKAQIAGDRRSLLIHLKEEHNLAGDCKEVDCFWGDCHSWMQSRNIPRHIVSCHLGVKTPCPHCGVPLSRQDARKKH</sequence>
<reference evidence="1 2" key="1">
    <citation type="submission" date="2014-04" db="EMBL/GenBank/DDBJ databases">
        <authorList>
            <consortium name="DOE Joint Genome Institute"/>
            <person name="Kuo A."/>
            <person name="Kohler A."/>
            <person name="Jargeat P."/>
            <person name="Nagy L.G."/>
            <person name="Floudas D."/>
            <person name="Copeland A."/>
            <person name="Barry K.W."/>
            <person name="Cichocki N."/>
            <person name="Veneault-Fourrey C."/>
            <person name="LaButti K."/>
            <person name="Lindquist E.A."/>
            <person name="Lipzen A."/>
            <person name="Lundell T."/>
            <person name="Morin E."/>
            <person name="Murat C."/>
            <person name="Sun H."/>
            <person name="Tunlid A."/>
            <person name="Henrissat B."/>
            <person name="Grigoriev I.V."/>
            <person name="Hibbett D.S."/>
            <person name="Martin F."/>
            <person name="Nordberg H.P."/>
            <person name="Cantor M.N."/>
            <person name="Hua S.X."/>
        </authorList>
    </citation>
    <scope>NUCLEOTIDE SEQUENCE [LARGE SCALE GENOMIC DNA]</scope>
    <source>
        <strain evidence="1 2">Ve08.2h10</strain>
    </source>
</reference>
<dbReference type="EMBL" id="KN825394">
    <property type="protein sequence ID" value="KIK91379.1"/>
    <property type="molecule type" value="Genomic_DNA"/>
</dbReference>
<evidence type="ECO:0000313" key="1">
    <source>
        <dbReference type="EMBL" id="KIK91379.1"/>
    </source>
</evidence>
<evidence type="ECO:0000313" key="2">
    <source>
        <dbReference type="Proteomes" id="UP000054538"/>
    </source>
</evidence>
<organism evidence="1 2">
    <name type="scientific">Paxillus rubicundulus Ve08.2h10</name>
    <dbReference type="NCBI Taxonomy" id="930991"/>
    <lineage>
        <taxon>Eukaryota</taxon>
        <taxon>Fungi</taxon>
        <taxon>Dikarya</taxon>
        <taxon>Basidiomycota</taxon>
        <taxon>Agaricomycotina</taxon>
        <taxon>Agaricomycetes</taxon>
        <taxon>Agaricomycetidae</taxon>
        <taxon>Boletales</taxon>
        <taxon>Paxilineae</taxon>
        <taxon>Paxillaceae</taxon>
        <taxon>Paxillus</taxon>
    </lineage>
</organism>
<proteinExistence type="predicted"/>
<dbReference type="OrthoDB" id="2686438at2759"/>
<accession>A0A0D0DY01</accession>
<reference evidence="2" key="2">
    <citation type="submission" date="2015-01" db="EMBL/GenBank/DDBJ databases">
        <title>Evolutionary Origins and Diversification of the Mycorrhizal Mutualists.</title>
        <authorList>
            <consortium name="DOE Joint Genome Institute"/>
            <consortium name="Mycorrhizal Genomics Consortium"/>
            <person name="Kohler A."/>
            <person name="Kuo A."/>
            <person name="Nagy L.G."/>
            <person name="Floudas D."/>
            <person name="Copeland A."/>
            <person name="Barry K.W."/>
            <person name="Cichocki N."/>
            <person name="Veneault-Fourrey C."/>
            <person name="LaButti K."/>
            <person name="Lindquist E.A."/>
            <person name="Lipzen A."/>
            <person name="Lundell T."/>
            <person name="Morin E."/>
            <person name="Murat C."/>
            <person name="Riley R."/>
            <person name="Ohm R."/>
            <person name="Sun H."/>
            <person name="Tunlid A."/>
            <person name="Henrissat B."/>
            <person name="Grigoriev I.V."/>
            <person name="Hibbett D.S."/>
            <person name="Martin F."/>
        </authorList>
    </citation>
    <scope>NUCLEOTIDE SEQUENCE [LARGE SCALE GENOMIC DNA]</scope>
    <source>
        <strain evidence="2">Ve08.2h10</strain>
    </source>
</reference>
<dbReference type="InParanoid" id="A0A0D0DY01"/>
<keyword evidence="2" id="KW-1185">Reference proteome</keyword>
<protein>
    <submittedName>
        <fullName evidence="1">Uncharacterized protein</fullName>
    </submittedName>
</protein>
<dbReference type="AlphaFoldDB" id="A0A0D0DY01"/>
<feature type="non-terminal residue" evidence="1">
    <location>
        <position position="1"/>
    </location>
</feature>